<proteinExistence type="predicted"/>
<evidence type="ECO:0000256" key="1">
    <source>
        <dbReference type="SAM" id="MobiDB-lite"/>
    </source>
</evidence>
<sequence length="96" mass="9915">MAVNKVVLGSETLLDLTGDTVTRDTLLAGHTAHNAAGEQIEGEYTPPDVFTGASAEAAGTSGLVPPPAAGDEKKYLCGDGSWATPEAQTTIKICRW</sequence>
<name>A0A8S5MZ46_9CAUD</name>
<evidence type="ECO:0000313" key="2">
    <source>
        <dbReference type="EMBL" id="DAD87391.1"/>
    </source>
</evidence>
<dbReference type="EMBL" id="BK015020">
    <property type="protein sequence ID" value="DAD87391.1"/>
    <property type="molecule type" value="Genomic_DNA"/>
</dbReference>
<feature type="compositionally biased region" description="Low complexity" evidence="1">
    <location>
        <begin position="51"/>
        <end position="62"/>
    </location>
</feature>
<organism evidence="2">
    <name type="scientific">Myoviridae sp. ctNDZ29</name>
    <dbReference type="NCBI Taxonomy" id="2826643"/>
    <lineage>
        <taxon>Viruses</taxon>
        <taxon>Duplodnaviria</taxon>
        <taxon>Heunggongvirae</taxon>
        <taxon>Uroviricota</taxon>
        <taxon>Caudoviricetes</taxon>
    </lineage>
</organism>
<accession>A0A8S5MZ46</accession>
<reference evidence="2" key="1">
    <citation type="journal article" date="2021" name="Proc. Natl. Acad. Sci. U.S.A.">
        <title>A Catalog of Tens of Thousands of Viruses from Human Metagenomes Reveals Hidden Associations with Chronic Diseases.</title>
        <authorList>
            <person name="Tisza M.J."/>
            <person name="Buck C.B."/>
        </authorList>
    </citation>
    <scope>NUCLEOTIDE SEQUENCE</scope>
    <source>
        <strain evidence="2">CtNDZ29</strain>
    </source>
</reference>
<feature type="region of interest" description="Disordered" evidence="1">
    <location>
        <begin position="50"/>
        <end position="70"/>
    </location>
</feature>
<protein>
    <submittedName>
        <fullName evidence="2">Uncharacterized protein</fullName>
    </submittedName>
</protein>